<feature type="transmembrane region" description="Helical" evidence="5">
    <location>
        <begin position="262"/>
        <end position="279"/>
    </location>
</feature>
<feature type="transmembrane region" description="Helical" evidence="5">
    <location>
        <begin position="325"/>
        <end position="345"/>
    </location>
</feature>
<feature type="transmembrane region" description="Helical" evidence="5">
    <location>
        <begin position="351"/>
        <end position="374"/>
    </location>
</feature>
<evidence type="ECO:0000256" key="4">
    <source>
        <dbReference type="ARBA" id="ARBA00023136"/>
    </source>
</evidence>
<feature type="transmembrane region" description="Helical" evidence="5">
    <location>
        <begin position="179"/>
        <end position="199"/>
    </location>
</feature>
<dbReference type="PROSITE" id="PS00216">
    <property type="entry name" value="SUGAR_TRANSPORT_1"/>
    <property type="match status" value="1"/>
</dbReference>
<evidence type="ECO:0000256" key="2">
    <source>
        <dbReference type="ARBA" id="ARBA00022692"/>
    </source>
</evidence>
<keyword evidence="4 5" id="KW-0472">Membrane</keyword>
<name>A0A8J3E1D3_9PROT</name>
<dbReference type="CDD" id="cd17365">
    <property type="entry name" value="MFS_PcaK_like"/>
    <property type="match status" value="1"/>
</dbReference>
<dbReference type="RefSeq" id="WP_189041242.1">
    <property type="nucleotide sequence ID" value="NZ_BMJQ01000001.1"/>
</dbReference>
<evidence type="ECO:0000256" key="1">
    <source>
        <dbReference type="ARBA" id="ARBA00004141"/>
    </source>
</evidence>
<reference evidence="7" key="1">
    <citation type="journal article" date="2014" name="Int. J. Syst. Evol. Microbiol.">
        <title>Complete genome sequence of Corynebacterium casei LMG S-19264T (=DSM 44701T), isolated from a smear-ripened cheese.</title>
        <authorList>
            <consortium name="US DOE Joint Genome Institute (JGI-PGF)"/>
            <person name="Walter F."/>
            <person name="Albersmeier A."/>
            <person name="Kalinowski J."/>
            <person name="Ruckert C."/>
        </authorList>
    </citation>
    <scope>NUCLEOTIDE SEQUENCE</scope>
    <source>
        <strain evidence="7">CGMCC 1.15725</strain>
    </source>
</reference>
<feature type="transmembrane region" description="Helical" evidence="5">
    <location>
        <begin position="91"/>
        <end position="110"/>
    </location>
</feature>
<evidence type="ECO:0000256" key="3">
    <source>
        <dbReference type="ARBA" id="ARBA00022989"/>
    </source>
</evidence>
<accession>A0A8J3E1D3</accession>
<feature type="transmembrane region" description="Helical" evidence="5">
    <location>
        <begin position="386"/>
        <end position="411"/>
    </location>
</feature>
<feature type="transmembrane region" description="Helical" evidence="5">
    <location>
        <begin position="417"/>
        <end position="435"/>
    </location>
</feature>
<keyword evidence="2 5" id="KW-0812">Transmembrane</keyword>
<dbReference type="PANTHER" id="PTHR23508">
    <property type="entry name" value="CARBOXYLIC ACID TRANSPORTER PROTEIN HOMOLOG"/>
    <property type="match status" value="1"/>
</dbReference>
<feature type="transmembrane region" description="Helical" evidence="5">
    <location>
        <begin position="21"/>
        <end position="38"/>
    </location>
</feature>
<gene>
    <name evidence="7" type="ORF">GCM10011611_00590</name>
</gene>
<dbReference type="PANTHER" id="PTHR23508:SF10">
    <property type="entry name" value="CARBOXYLIC ACID TRANSPORTER PROTEIN HOMOLOG"/>
    <property type="match status" value="1"/>
</dbReference>
<dbReference type="PROSITE" id="PS50850">
    <property type="entry name" value="MFS"/>
    <property type="match status" value="1"/>
</dbReference>
<feature type="domain" description="Major facilitator superfamily (MFS) profile" evidence="6">
    <location>
        <begin position="25"/>
        <end position="439"/>
    </location>
</feature>
<dbReference type="Proteomes" id="UP000646365">
    <property type="component" value="Unassembled WGS sequence"/>
</dbReference>
<feature type="transmembrane region" description="Helical" evidence="5">
    <location>
        <begin position="291"/>
        <end position="313"/>
    </location>
</feature>
<dbReference type="Pfam" id="PF07690">
    <property type="entry name" value="MFS_1"/>
    <property type="match status" value="1"/>
</dbReference>
<dbReference type="GO" id="GO:0005886">
    <property type="term" value="C:plasma membrane"/>
    <property type="evidence" value="ECO:0007669"/>
    <property type="project" value="TreeGrafter"/>
</dbReference>
<dbReference type="EMBL" id="BMJQ01000001">
    <property type="protein sequence ID" value="GGE98929.1"/>
    <property type="molecule type" value="Genomic_DNA"/>
</dbReference>
<dbReference type="InterPro" id="IPR005829">
    <property type="entry name" value="Sugar_transporter_CS"/>
</dbReference>
<feature type="transmembrane region" description="Helical" evidence="5">
    <location>
        <begin position="116"/>
        <end position="137"/>
    </location>
</feature>
<evidence type="ECO:0000313" key="7">
    <source>
        <dbReference type="EMBL" id="GGE98929.1"/>
    </source>
</evidence>
<proteinExistence type="predicted"/>
<dbReference type="InterPro" id="IPR036259">
    <property type="entry name" value="MFS_trans_sf"/>
</dbReference>
<evidence type="ECO:0000256" key="5">
    <source>
        <dbReference type="SAM" id="Phobius"/>
    </source>
</evidence>
<sequence>MSQARIIDVAATIERARFGRFHFIITALCALIALLDGFDTQAIAYVAPVIAEQWRMNIAGFGTIFGAGLAGLTLGAFILSPAADFFGRKRVILLSILIFGLFSLVTASAHSMDQLLLYRLLTGLGLGGAMPNIIALTAEYSPSRLRATLVTVMFCGFPFGSTVGGLISAPLIAAYGWPSVFVTGGVAPLAILLLLAVWMPESVRYLVARGAPAERVRAILAHLDPSLIAQAAPDAVCRLNEPAVEGFPVAELFLEGRARTTALLWVAFFMNLLVMYFLVNWLPSLLRGTGLPMRVAILSTAVLNLGGVVGAIALGRMIDRLNPHLVLGSAYAASAAFIAVVAFSASDLWVLMPATFLAGFGVVGAQIGMNALAAGVYPTAIRSTGVGWALGVGRIGSIIGPVAGGLLLGAGWGTEDVVLAAVVPALLASTAVFALGRHRVPVRAIDASLAH</sequence>
<keyword evidence="8" id="KW-1185">Reference proteome</keyword>
<organism evidence="7 8">
    <name type="scientific">Aliidongia dinghuensis</name>
    <dbReference type="NCBI Taxonomy" id="1867774"/>
    <lineage>
        <taxon>Bacteria</taxon>
        <taxon>Pseudomonadati</taxon>
        <taxon>Pseudomonadota</taxon>
        <taxon>Alphaproteobacteria</taxon>
        <taxon>Rhodospirillales</taxon>
        <taxon>Dongiaceae</taxon>
        <taxon>Aliidongia</taxon>
    </lineage>
</organism>
<dbReference type="PROSITE" id="PS00217">
    <property type="entry name" value="SUGAR_TRANSPORT_2"/>
    <property type="match status" value="1"/>
</dbReference>
<evidence type="ECO:0000313" key="8">
    <source>
        <dbReference type="Proteomes" id="UP000646365"/>
    </source>
</evidence>
<keyword evidence="3 5" id="KW-1133">Transmembrane helix</keyword>
<evidence type="ECO:0000259" key="6">
    <source>
        <dbReference type="PROSITE" id="PS50850"/>
    </source>
</evidence>
<dbReference type="InterPro" id="IPR020846">
    <property type="entry name" value="MFS_dom"/>
</dbReference>
<feature type="transmembrane region" description="Helical" evidence="5">
    <location>
        <begin position="58"/>
        <end position="79"/>
    </location>
</feature>
<dbReference type="GO" id="GO:0046943">
    <property type="term" value="F:carboxylic acid transmembrane transporter activity"/>
    <property type="evidence" value="ECO:0007669"/>
    <property type="project" value="TreeGrafter"/>
</dbReference>
<dbReference type="Gene3D" id="1.20.1250.20">
    <property type="entry name" value="MFS general substrate transporter like domains"/>
    <property type="match status" value="1"/>
</dbReference>
<dbReference type="SUPFAM" id="SSF103473">
    <property type="entry name" value="MFS general substrate transporter"/>
    <property type="match status" value="1"/>
</dbReference>
<comment type="caution">
    <text evidence="7">The sequence shown here is derived from an EMBL/GenBank/DDBJ whole genome shotgun (WGS) entry which is preliminary data.</text>
</comment>
<protein>
    <submittedName>
        <fullName evidence="7">MFS transporter</fullName>
    </submittedName>
</protein>
<dbReference type="AlphaFoldDB" id="A0A8J3E1D3"/>
<comment type="subcellular location">
    <subcellularLocation>
        <location evidence="1">Membrane</location>
        <topology evidence="1">Multi-pass membrane protein</topology>
    </subcellularLocation>
</comment>
<dbReference type="InterPro" id="IPR011701">
    <property type="entry name" value="MFS"/>
</dbReference>
<feature type="transmembrane region" description="Helical" evidence="5">
    <location>
        <begin position="149"/>
        <end position="173"/>
    </location>
</feature>
<reference evidence="7" key="2">
    <citation type="submission" date="2020-09" db="EMBL/GenBank/DDBJ databases">
        <authorList>
            <person name="Sun Q."/>
            <person name="Zhou Y."/>
        </authorList>
    </citation>
    <scope>NUCLEOTIDE SEQUENCE</scope>
    <source>
        <strain evidence="7">CGMCC 1.15725</strain>
    </source>
</reference>